<evidence type="ECO:0000256" key="7">
    <source>
        <dbReference type="RuleBase" id="RU363032"/>
    </source>
</evidence>
<evidence type="ECO:0000256" key="1">
    <source>
        <dbReference type="ARBA" id="ARBA00004651"/>
    </source>
</evidence>
<feature type="transmembrane region" description="Helical" evidence="7">
    <location>
        <begin position="63"/>
        <end position="89"/>
    </location>
</feature>
<dbReference type="PANTHER" id="PTHR43005:SF2">
    <property type="entry name" value="INTEGRAL MEMBRANE SUGAR TRANSPORT PROTEIN"/>
    <property type="match status" value="1"/>
</dbReference>
<evidence type="ECO:0000256" key="4">
    <source>
        <dbReference type="ARBA" id="ARBA00022692"/>
    </source>
</evidence>
<dbReference type="SUPFAM" id="SSF160964">
    <property type="entry name" value="MalF N-terminal region-like"/>
    <property type="match status" value="1"/>
</dbReference>
<comment type="caution">
    <text evidence="9">The sequence shown here is derived from an EMBL/GenBank/DDBJ whole genome shotgun (WGS) entry which is preliminary data.</text>
</comment>
<evidence type="ECO:0000256" key="5">
    <source>
        <dbReference type="ARBA" id="ARBA00022989"/>
    </source>
</evidence>
<evidence type="ECO:0000313" key="9">
    <source>
        <dbReference type="EMBL" id="KEO51359.1"/>
    </source>
</evidence>
<name>A0A074J4B6_9RHOB</name>
<comment type="similarity">
    <text evidence="7">Belongs to the binding-protein-dependent transport system permease family.</text>
</comment>
<keyword evidence="5 7" id="KW-1133">Transmembrane helix</keyword>
<keyword evidence="4 7" id="KW-0812">Transmembrane</keyword>
<keyword evidence="2 7" id="KW-0813">Transport</keyword>
<dbReference type="eggNOG" id="COG1175">
    <property type="taxonomic scope" value="Bacteria"/>
</dbReference>
<organism evidence="9 10">
    <name type="scientific">Thioclava indica</name>
    <dbReference type="NCBI Taxonomy" id="1353528"/>
    <lineage>
        <taxon>Bacteria</taxon>
        <taxon>Pseudomonadati</taxon>
        <taxon>Pseudomonadota</taxon>
        <taxon>Alphaproteobacteria</taxon>
        <taxon>Rhodobacterales</taxon>
        <taxon>Paracoccaceae</taxon>
        <taxon>Thioclava</taxon>
    </lineage>
</organism>
<evidence type="ECO:0000256" key="6">
    <source>
        <dbReference type="ARBA" id="ARBA00023136"/>
    </source>
</evidence>
<accession>A0A074J4B6</accession>
<feature type="transmembrane region" description="Helical" evidence="7">
    <location>
        <begin position="257"/>
        <end position="277"/>
    </location>
</feature>
<dbReference type="EMBL" id="AUNB01000095">
    <property type="protein sequence ID" value="KEO51359.1"/>
    <property type="molecule type" value="Genomic_DNA"/>
</dbReference>
<evidence type="ECO:0000256" key="2">
    <source>
        <dbReference type="ARBA" id="ARBA00022448"/>
    </source>
</evidence>
<gene>
    <name evidence="9" type="ORF">DT23_08730</name>
</gene>
<evidence type="ECO:0000259" key="8">
    <source>
        <dbReference type="PROSITE" id="PS50928"/>
    </source>
</evidence>
<dbReference type="SUPFAM" id="SSF161098">
    <property type="entry name" value="MetI-like"/>
    <property type="match status" value="1"/>
</dbReference>
<dbReference type="AlphaFoldDB" id="A0A074J4B6"/>
<keyword evidence="3" id="KW-1003">Cell membrane</keyword>
<dbReference type="CDD" id="cd06261">
    <property type="entry name" value="TM_PBP2"/>
    <property type="match status" value="1"/>
</dbReference>
<keyword evidence="6 7" id="KW-0472">Membrane</keyword>
<feature type="transmembrane region" description="Helical" evidence="7">
    <location>
        <begin position="7"/>
        <end position="27"/>
    </location>
</feature>
<feature type="transmembrane region" description="Helical" evidence="7">
    <location>
        <begin position="151"/>
        <end position="179"/>
    </location>
</feature>
<dbReference type="Pfam" id="PF00528">
    <property type="entry name" value="BPD_transp_1"/>
    <property type="match status" value="1"/>
</dbReference>
<comment type="subcellular location">
    <subcellularLocation>
        <location evidence="1 7">Cell membrane</location>
        <topology evidence="1 7">Multi-pass membrane protein</topology>
    </subcellularLocation>
</comment>
<dbReference type="InterPro" id="IPR035906">
    <property type="entry name" value="MetI-like_sf"/>
</dbReference>
<dbReference type="Gene3D" id="1.10.3720.10">
    <property type="entry name" value="MetI-like"/>
    <property type="match status" value="1"/>
</dbReference>
<sequence length="289" mass="32458">MRHRKTLYLFIIPALLVIGVFFVYPIILTFNMSFTRFQGIGKATQVGLKNYDRIFSRDRYLEAAWVTVFYTVIVVTAMNLSGLFFAAILHRLPMIRNFSRAALYTPSMISFVVVAYVWQFLYSPLNGGINVALTKLGLGAFTQNWLGDPNIAIFSVAFTQVWMFTGFTCAIYLAGFAGIPEEIGEAGRLEGASSWQRFRYLELPLLGPAITVAVMLTTIGTLKTFELPYILTKGGPDGATRMLSIEIINNLFGQYKFGFASALSILMLILVLFVAFIQNRVLRDRENTQ</sequence>
<dbReference type="GO" id="GO:0055085">
    <property type="term" value="P:transmembrane transport"/>
    <property type="evidence" value="ECO:0007669"/>
    <property type="project" value="InterPro"/>
</dbReference>
<feature type="domain" description="ABC transmembrane type-1" evidence="8">
    <location>
        <begin position="64"/>
        <end position="278"/>
    </location>
</feature>
<reference evidence="9 10" key="1">
    <citation type="journal article" date="2015" name="Antonie Van Leeuwenhoek">
        <title>Thioclava indica sp. nov., isolated from surface seawater of the Indian Ocean.</title>
        <authorList>
            <person name="Liu Y."/>
            <person name="Lai Q."/>
            <person name="Du J."/>
            <person name="Xu H."/>
            <person name="Jiang L."/>
            <person name="Shao Z."/>
        </authorList>
    </citation>
    <scope>NUCLEOTIDE SEQUENCE [LARGE SCALE GENOMIC DNA]</scope>
    <source>
        <strain evidence="9 10">DT23-4</strain>
    </source>
</reference>
<dbReference type="RefSeq" id="WP_038133524.1">
    <property type="nucleotide sequence ID" value="NZ_AUNB01000095.1"/>
</dbReference>
<dbReference type="STRING" id="1353528.DT23_08730"/>
<dbReference type="PROSITE" id="PS50928">
    <property type="entry name" value="ABC_TM1"/>
    <property type="match status" value="1"/>
</dbReference>
<protein>
    <recommendedName>
        <fullName evidence="8">ABC transmembrane type-1 domain-containing protein</fullName>
    </recommendedName>
</protein>
<proteinExistence type="inferred from homology"/>
<evidence type="ECO:0000256" key="3">
    <source>
        <dbReference type="ARBA" id="ARBA00022475"/>
    </source>
</evidence>
<feature type="transmembrane region" description="Helical" evidence="7">
    <location>
        <begin position="200"/>
        <end position="222"/>
    </location>
</feature>
<dbReference type="Proteomes" id="UP000027471">
    <property type="component" value="Unassembled WGS sequence"/>
</dbReference>
<feature type="transmembrane region" description="Helical" evidence="7">
    <location>
        <begin position="101"/>
        <end position="121"/>
    </location>
</feature>
<keyword evidence="10" id="KW-1185">Reference proteome</keyword>
<dbReference type="InterPro" id="IPR000515">
    <property type="entry name" value="MetI-like"/>
</dbReference>
<evidence type="ECO:0000313" key="10">
    <source>
        <dbReference type="Proteomes" id="UP000027471"/>
    </source>
</evidence>
<dbReference type="PANTHER" id="PTHR43005">
    <property type="entry name" value="BLR7065 PROTEIN"/>
    <property type="match status" value="1"/>
</dbReference>
<dbReference type="GO" id="GO:0005886">
    <property type="term" value="C:plasma membrane"/>
    <property type="evidence" value="ECO:0007669"/>
    <property type="project" value="UniProtKB-SubCell"/>
</dbReference>